<dbReference type="Proteomes" id="UP000026960">
    <property type="component" value="Chromosome 11"/>
</dbReference>
<reference evidence="1" key="1">
    <citation type="journal article" date="2009" name="Rice">
        <title>De Novo Next Generation Sequencing of Plant Genomes.</title>
        <authorList>
            <person name="Rounsley S."/>
            <person name="Marri P.R."/>
            <person name="Yu Y."/>
            <person name="He R."/>
            <person name="Sisneros N."/>
            <person name="Goicoechea J.L."/>
            <person name="Lee S.J."/>
            <person name="Angelova A."/>
            <person name="Kudrna D."/>
            <person name="Luo M."/>
            <person name="Affourtit J."/>
            <person name="Desany B."/>
            <person name="Knight J."/>
            <person name="Niazi F."/>
            <person name="Egholm M."/>
            <person name="Wing R.A."/>
        </authorList>
    </citation>
    <scope>NUCLEOTIDE SEQUENCE [LARGE SCALE GENOMIC DNA]</scope>
    <source>
        <strain evidence="1">cv. IRGC 105608</strain>
    </source>
</reference>
<dbReference type="HOGENOM" id="CLU_1059136_0_0_1"/>
<dbReference type="PaxDb" id="65489-OBART11G14970.1"/>
<dbReference type="EnsemblPlants" id="OBART11G14970.1">
    <property type="protein sequence ID" value="OBART11G14970.1"/>
    <property type="gene ID" value="OBART11G14970"/>
</dbReference>
<protein>
    <submittedName>
        <fullName evidence="1">Uncharacterized protein</fullName>
    </submittedName>
</protein>
<evidence type="ECO:0000313" key="1">
    <source>
        <dbReference type="EnsemblPlants" id="OBART11G14970.1"/>
    </source>
</evidence>
<reference evidence="1" key="2">
    <citation type="submission" date="2015-03" db="UniProtKB">
        <authorList>
            <consortium name="EnsemblPlants"/>
        </authorList>
    </citation>
    <scope>IDENTIFICATION</scope>
</reference>
<accession>A0A0D3HMB4</accession>
<dbReference type="AlphaFoldDB" id="A0A0D3HMB4"/>
<organism evidence="1">
    <name type="scientific">Oryza barthii</name>
    <dbReference type="NCBI Taxonomy" id="65489"/>
    <lineage>
        <taxon>Eukaryota</taxon>
        <taxon>Viridiplantae</taxon>
        <taxon>Streptophyta</taxon>
        <taxon>Embryophyta</taxon>
        <taxon>Tracheophyta</taxon>
        <taxon>Spermatophyta</taxon>
        <taxon>Magnoliopsida</taxon>
        <taxon>Liliopsida</taxon>
        <taxon>Poales</taxon>
        <taxon>Poaceae</taxon>
        <taxon>BOP clade</taxon>
        <taxon>Oryzoideae</taxon>
        <taxon>Oryzeae</taxon>
        <taxon>Oryzinae</taxon>
        <taxon>Oryza</taxon>
    </lineage>
</organism>
<dbReference type="Gramene" id="OBART11G14970.1">
    <property type="protein sequence ID" value="OBART11G14970.1"/>
    <property type="gene ID" value="OBART11G14970"/>
</dbReference>
<name>A0A0D3HMB4_9ORYZ</name>
<evidence type="ECO:0000313" key="2">
    <source>
        <dbReference type="Proteomes" id="UP000026960"/>
    </source>
</evidence>
<proteinExistence type="predicted"/>
<sequence>MRFRWEEVVWSHGISLLHDLIPCLVCLSAKGATERQVEVAEEHASVVKAVLDAANAYARWAHVIDLGMHGLIKGKRPVAIAVADHDFARFKEVLVYSVLLAKFEPSQSGKANTHIMHGASHFVKNVHDVVKTWEGQLKRRAEESHAIQMPDKYSEFLQCVHALWNREITYDLSKRFAKAKRLGIDEEEGFQEIEMRQWLQQAHKGKICTWNWEFEDEFRRYLPVYFDTMQEVDAMVDCLEYNADTYNARALTHMNAHTQTLPL</sequence>
<keyword evidence="2" id="KW-1185">Reference proteome</keyword>